<feature type="compositionally biased region" description="Gly residues" evidence="1">
    <location>
        <begin position="90"/>
        <end position="99"/>
    </location>
</feature>
<evidence type="ECO:0000313" key="2">
    <source>
        <dbReference type="EMBL" id="CAB4283440.1"/>
    </source>
</evidence>
<gene>
    <name evidence="2" type="ORF">CURHAP_LOCUS37987</name>
</gene>
<evidence type="ECO:0000313" key="3">
    <source>
        <dbReference type="Proteomes" id="UP000507222"/>
    </source>
</evidence>
<dbReference type="AlphaFoldDB" id="A0A6J5V3C4"/>
<accession>A0A6J5V3C4</accession>
<dbReference type="Proteomes" id="UP000507222">
    <property type="component" value="Unassembled WGS sequence"/>
</dbReference>
<reference evidence="2 3" key="1">
    <citation type="submission" date="2020-05" db="EMBL/GenBank/DDBJ databases">
        <authorList>
            <person name="Campoy J."/>
            <person name="Schneeberger K."/>
            <person name="Spophaly S."/>
        </authorList>
    </citation>
    <scope>NUCLEOTIDE SEQUENCE [LARGE SCALE GENOMIC DNA]</scope>
    <source>
        <strain evidence="2">PruArmRojPasFocal</strain>
    </source>
</reference>
<proteinExistence type="predicted"/>
<feature type="region of interest" description="Disordered" evidence="1">
    <location>
        <begin position="1"/>
        <end position="183"/>
    </location>
</feature>
<feature type="compositionally biased region" description="Gly residues" evidence="1">
    <location>
        <begin position="10"/>
        <end position="25"/>
    </location>
</feature>
<dbReference type="EMBL" id="CAEKDK010000006">
    <property type="protein sequence ID" value="CAB4283440.1"/>
    <property type="molecule type" value="Genomic_DNA"/>
</dbReference>
<evidence type="ECO:0000256" key="1">
    <source>
        <dbReference type="SAM" id="MobiDB-lite"/>
    </source>
</evidence>
<sequence length="278" mass="28230">MRQAGRGAAASGGGQAGPGGVGGAGARCDGASRTRDGPGVGQGKAGPGKRRDGRGGAREGGPAPEAARRGRADAGATTGSRSGQARANGGQHGPRGRGSGAVRQSRKSHAGAEAKGGGNPAPKGVVRGKGRSHRETARASGPWLQVSPVEGGEGVTGRRRREAPAWSKKPADKKGAAGPAAAGGGQAVGAFRYFLSSDSHKALGRCSSCKGNPTGSMHQKQPLFLLYHQVQEDLLSRYEPKFNVAFLHDYGMKATHTAGALVFTEGPTFCISFDIFLN</sequence>
<protein>
    <submittedName>
        <fullName evidence="2">Uncharacterized protein</fullName>
    </submittedName>
</protein>
<name>A0A6J5V3C4_PRUAR</name>
<organism evidence="2 3">
    <name type="scientific">Prunus armeniaca</name>
    <name type="common">Apricot</name>
    <name type="synonym">Armeniaca vulgaris</name>
    <dbReference type="NCBI Taxonomy" id="36596"/>
    <lineage>
        <taxon>Eukaryota</taxon>
        <taxon>Viridiplantae</taxon>
        <taxon>Streptophyta</taxon>
        <taxon>Embryophyta</taxon>
        <taxon>Tracheophyta</taxon>
        <taxon>Spermatophyta</taxon>
        <taxon>Magnoliopsida</taxon>
        <taxon>eudicotyledons</taxon>
        <taxon>Gunneridae</taxon>
        <taxon>Pentapetalae</taxon>
        <taxon>rosids</taxon>
        <taxon>fabids</taxon>
        <taxon>Rosales</taxon>
        <taxon>Rosaceae</taxon>
        <taxon>Amygdaloideae</taxon>
        <taxon>Amygdaleae</taxon>
        <taxon>Prunus</taxon>
    </lineage>
</organism>